<name>A0A2R5HFU9_9LACT</name>
<dbReference type="Proteomes" id="UP000245021">
    <property type="component" value="Unassembled WGS sequence"/>
</dbReference>
<sequence>MKTEILNDIYNLVLSRHIRDFERGLLLAAKADIEAGQPLGKALSKLEADLRPLALRRNLTPMVNDFYKKITSQSGLFGRGAGAVTPKW</sequence>
<comment type="caution">
    <text evidence="1">The sequence shown here is derived from an EMBL/GenBank/DDBJ whole genome shotgun (WGS) entry which is preliminary data.</text>
</comment>
<dbReference type="CDD" id="cd21059">
    <property type="entry name" value="LciA-like"/>
    <property type="match status" value="1"/>
</dbReference>
<keyword evidence="2" id="KW-1185">Reference proteome</keyword>
<dbReference type="EMBL" id="BFFO01000006">
    <property type="protein sequence ID" value="GBG96943.1"/>
    <property type="molecule type" value="Genomic_DNA"/>
</dbReference>
<dbReference type="AlphaFoldDB" id="A0A2R5HFU9"/>
<gene>
    <name evidence="1" type="ORF">NtB2_01079</name>
</gene>
<accession>A0A2R5HFU9</accession>
<dbReference type="GO" id="GO:0030153">
    <property type="term" value="P:bacteriocin immunity"/>
    <property type="evidence" value="ECO:0007669"/>
    <property type="project" value="InterPro"/>
</dbReference>
<organism evidence="1 2">
    <name type="scientific">Lactococcus termiticola</name>
    <dbReference type="NCBI Taxonomy" id="2169526"/>
    <lineage>
        <taxon>Bacteria</taxon>
        <taxon>Bacillati</taxon>
        <taxon>Bacillota</taxon>
        <taxon>Bacilli</taxon>
        <taxon>Lactobacillales</taxon>
        <taxon>Streptococcaceae</taxon>
        <taxon>Lactococcus</taxon>
    </lineage>
</organism>
<reference evidence="1 2" key="1">
    <citation type="journal article" date="2018" name="Genome Announc.">
        <title>Draft Genome Sequence of Lactococcus sp. Strain NtB2 (JCM 32569), Isolated from the Gut of the Higher Termite Nasutitermes takasagoensis.</title>
        <authorList>
            <person name="Noda S."/>
            <person name="Aihara C."/>
            <person name="Yuki M."/>
            <person name="Ohkuma M."/>
        </authorList>
    </citation>
    <scope>NUCLEOTIDE SEQUENCE [LARGE SCALE GENOMIC DNA]</scope>
    <source>
        <strain evidence="1 2">NtB2</strain>
    </source>
</reference>
<proteinExistence type="predicted"/>
<dbReference type="InterPro" id="IPR015046">
    <property type="entry name" value="LciA_Immunity-like"/>
</dbReference>
<evidence type="ECO:0000313" key="2">
    <source>
        <dbReference type="Proteomes" id="UP000245021"/>
    </source>
</evidence>
<dbReference type="Pfam" id="PF08951">
    <property type="entry name" value="EntA_Immun"/>
    <property type="match status" value="1"/>
</dbReference>
<protein>
    <submittedName>
        <fullName evidence="1">Uncharacterized protein</fullName>
    </submittedName>
</protein>
<evidence type="ECO:0000313" key="1">
    <source>
        <dbReference type="EMBL" id="GBG96943.1"/>
    </source>
</evidence>
<dbReference type="RefSeq" id="WP_225867053.1">
    <property type="nucleotide sequence ID" value="NZ_BFFO01000006.1"/>
</dbReference>